<protein>
    <submittedName>
        <fullName evidence="1">SIR2 family protein</fullName>
    </submittedName>
</protein>
<dbReference type="OrthoDB" id="288285at2"/>
<dbReference type="SUPFAM" id="SSF52467">
    <property type="entry name" value="DHS-like NAD/FAD-binding domain"/>
    <property type="match status" value="1"/>
</dbReference>
<reference evidence="1 2" key="1">
    <citation type="submission" date="2019-11" db="EMBL/GenBank/DDBJ databases">
        <title>Whole-genome sequence of a Rhodoblastus acidophilus DSM 142.</title>
        <authorList>
            <person name="Kyndt J.A."/>
            <person name="Meyer T.E."/>
        </authorList>
    </citation>
    <scope>NUCLEOTIDE SEQUENCE [LARGE SCALE GENOMIC DNA]</scope>
    <source>
        <strain evidence="1 2">DSM 142</strain>
    </source>
</reference>
<dbReference type="Gene3D" id="3.40.50.1220">
    <property type="entry name" value="TPP-binding domain"/>
    <property type="match status" value="1"/>
</dbReference>
<proteinExistence type="predicted"/>
<dbReference type="Proteomes" id="UP000439113">
    <property type="component" value="Unassembled WGS sequence"/>
</dbReference>
<evidence type="ECO:0000313" key="2">
    <source>
        <dbReference type="Proteomes" id="UP000439113"/>
    </source>
</evidence>
<gene>
    <name evidence="1" type="ORF">GJ654_06420</name>
</gene>
<dbReference type="InterPro" id="IPR029035">
    <property type="entry name" value="DHS-like_NAD/FAD-binding_dom"/>
</dbReference>
<accession>A0A6N8DL81</accession>
<evidence type="ECO:0000313" key="1">
    <source>
        <dbReference type="EMBL" id="MTV30626.1"/>
    </source>
</evidence>
<sequence>MTDQFELTSVFCAKPQQFAWFIGAGTSAVAGLPTAWDIIWDLKRRQYCREENQEISRQDVQIGSIRTRIQSYLESKGFPSEGDPTEYTKYFENIFGDDKERQRQYLAAMLSEEKVTLSVGNRVLGALLATGRTRAVFTTNFDSVVERAVAEVSGRSISAYHLEGAESANSAISNEEFPFYCKLHGDFRYDSIKNLRSDLATQNEDLSKGLLNAANRFGFIVSGYSGRDESVMSLLHSVLATPNPFPHGLYWTGMKNAPVLPTVDRLLEEAARIGVKASFVEVDTFDALMLRLWRNMGSKEPEINAKVQKSQRANVDIPLPAPGKGQIIRMNALPIIGLPKECQAVEFASPKEWNDLRSAASANEGKLIFTKSDTTLCWGEEALIRGHFTDVVSVSAYDISGKTADLGNHLYMKQFLEEAICKALARRRPLLTRTNKSGSSLIADAHSADQIALSPLQSVVGKTTGSIAGLFTLTDEENPQPEKVFWAEALRISIQVLDGRSWLLLDPDIWIWPTRARPLAADFLDRRRGERYNRLYNSILDGWLSVLLGDHDRTTAFTVATHESGSPAERPVFSLQTRTAYTRRLAS</sequence>
<name>A0A6N8DL81_RHOAC</name>
<comment type="caution">
    <text evidence="1">The sequence shown here is derived from an EMBL/GenBank/DDBJ whole genome shotgun (WGS) entry which is preliminary data.</text>
</comment>
<organism evidence="1 2">
    <name type="scientific">Rhodoblastus acidophilus</name>
    <name type="common">Rhodopseudomonas acidophila</name>
    <dbReference type="NCBI Taxonomy" id="1074"/>
    <lineage>
        <taxon>Bacteria</taxon>
        <taxon>Pseudomonadati</taxon>
        <taxon>Pseudomonadota</taxon>
        <taxon>Alphaproteobacteria</taxon>
        <taxon>Hyphomicrobiales</taxon>
        <taxon>Rhodoblastaceae</taxon>
        <taxon>Rhodoblastus</taxon>
    </lineage>
</organism>
<dbReference type="RefSeq" id="WP_155445320.1">
    <property type="nucleotide sequence ID" value="NZ_JAOQNR010000005.1"/>
</dbReference>
<dbReference type="EMBL" id="WNKS01000004">
    <property type="protein sequence ID" value="MTV30626.1"/>
    <property type="molecule type" value="Genomic_DNA"/>
</dbReference>
<dbReference type="Pfam" id="PF13289">
    <property type="entry name" value="SIR2_2"/>
    <property type="match status" value="1"/>
</dbReference>
<dbReference type="AlphaFoldDB" id="A0A6N8DL81"/>